<dbReference type="Gene3D" id="1.20.1250.20">
    <property type="entry name" value="MFS general substrate transporter like domains"/>
    <property type="match status" value="1"/>
</dbReference>
<dbReference type="PANTHER" id="PTHR48022:SF64">
    <property type="entry name" value="MAJOR FACILITATOR SUPERFAMILY (MFS) PROFILE DOMAIN-CONTAINING PROTEIN"/>
    <property type="match status" value="1"/>
</dbReference>
<evidence type="ECO:0000256" key="1">
    <source>
        <dbReference type="ARBA" id="ARBA00004141"/>
    </source>
</evidence>
<dbReference type="InterPro" id="IPR003663">
    <property type="entry name" value="Sugar/inositol_transpt"/>
</dbReference>
<feature type="transmembrane region" description="Helical" evidence="8">
    <location>
        <begin position="419"/>
        <end position="437"/>
    </location>
</feature>
<dbReference type="InterPro" id="IPR036259">
    <property type="entry name" value="MFS_trans_sf"/>
</dbReference>
<evidence type="ECO:0000256" key="6">
    <source>
        <dbReference type="ARBA" id="ARBA00023136"/>
    </source>
</evidence>
<dbReference type="Proteomes" id="UP000310374">
    <property type="component" value="Unassembled WGS sequence"/>
</dbReference>
<evidence type="ECO:0000256" key="3">
    <source>
        <dbReference type="ARBA" id="ARBA00022448"/>
    </source>
</evidence>
<evidence type="ECO:0000256" key="4">
    <source>
        <dbReference type="ARBA" id="ARBA00022692"/>
    </source>
</evidence>
<dbReference type="SUPFAM" id="SSF103473">
    <property type="entry name" value="MFS general substrate transporter"/>
    <property type="match status" value="1"/>
</dbReference>
<comment type="caution">
    <text evidence="10">The sequence shown here is derived from an EMBL/GenBank/DDBJ whole genome shotgun (WGS) entry which is preliminary data.</text>
</comment>
<dbReference type="GO" id="GO:0016020">
    <property type="term" value="C:membrane"/>
    <property type="evidence" value="ECO:0007669"/>
    <property type="project" value="UniProtKB-SubCell"/>
</dbReference>
<evidence type="ECO:0000313" key="11">
    <source>
        <dbReference type="Proteomes" id="UP000310374"/>
    </source>
</evidence>
<accession>A0A4S9J859</accession>
<organism evidence="10 11">
    <name type="scientific">Aureobasidium pullulans</name>
    <name type="common">Black yeast</name>
    <name type="synonym">Pullularia pullulans</name>
    <dbReference type="NCBI Taxonomy" id="5580"/>
    <lineage>
        <taxon>Eukaryota</taxon>
        <taxon>Fungi</taxon>
        <taxon>Dikarya</taxon>
        <taxon>Ascomycota</taxon>
        <taxon>Pezizomycotina</taxon>
        <taxon>Dothideomycetes</taxon>
        <taxon>Dothideomycetidae</taxon>
        <taxon>Dothideales</taxon>
        <taxon>Saccotheciaceae</taxon>
        <taxon>Aureobasidium</taxon>
    </lineage>
</organism>
<keyword evidence="5 8" id="KW-1133">Transmembrane helix</keyword>
<dbReference type="EMBL" id="QZAT01000098">
    <property type="protein sequence ID" value="THX25476.1"/>
    <property type="molecule type" value="Genomic_DNA"/>
</dbReference>
<dbReference type="PROSITE" id="PS50850">
    <property type="entry name" value="MFS"/>
    <property type="match status" value="1"/>
</dbReference>
<evidence type="ECO:0000256" key="7">
    <source>
        <dbReference type="RuleBase" id="RU003346"/>
    </source>
</evidence>
<comment type="similarity">
    <text evidence="2 7">Belongs to the major facilitator superfamily. Sugar transporter (TC 2.A.1.1) family.</text>
</comment>
<dbReference type="GO" id="GO:0005351">
    <property type="term" value="F:carbohydrate:proton symporter activity"/>
    <property type="evidence" value="ECO:0007669"/>
    <property type="project" value="TreeGrafter"/>
</dbReference>
<dbReference type="AlphaFoldDB" id="A0A4S9J859"/>
<feature type="transmembrane region" description="Helical" evidence="8">
    <location>
        <begin position="321"/>
        <end position="342"/>
    </location>
</feature>
<evidence type="ECO:0000256" key="8">
    <source>
        <dbReference type="SAM" id="Phobius"/>
    </source>
</evidence>
<feature type="transmembrane region" description="Helical" evidence="8">
    <location>
        <begin position="75"/>
        <end position="95"/>
    </location>
</feature>
<dbReference type="NCBIfam" id="TIGR00879">
    <property type="entry name" value="SP"/>
    <property type="match status" value="1"/>
</dbReference>
<sequence length="515" mass="56939">MAPTAAKTTNDISSSIDLSSIAPFYKRKNGILLYLLLTTSLLSSFASGFDGSQTNAMQLLPIWQEKFGNPTGSTLGLFGASTSIGGLVPLIFFNWMGDYFGRRVPTAVGALIIIVGALVELFSSTLSMFIGGKVVIGLGSTMVQLGAPVLVTELTHPKERAKVTTVYNTGVYLGYVIGAWVTFGCIKINTDWQWKLPTLLQVIPSVYQLTLLWFCPESPRWLIAKGKEDQARAILVKYHGECDPNSELVGIEMSEIIEAQAREAAANVSWAAFFSSKANWRRIFLCTCVATFSQTTGNLLVSNYLAKILKDTGLDSTFDSTLINGMSTLWSYICSLAVAGFVDRFNRRTFFLTGSIGSLVVFVAWTIAAQQYVDEGSIAAGRFIVACIFLFQAFYTIGWLNFVVTYPLEIVTYQMRAKAWSYVLLVIQASQIFGNYVNPVALENIGWHWYIYYCVWIACIVAIVYFFFVETRGPTLEEIAVIFDGPNAYPSAEKHSFLNGTEKATHLELSHVEKV</sequence>
<feature type="transmembrane region" description="Helical" evidence="8">
    <location>
        <begin position="380"/>
        <end position="407"/>
    </location>
</feature>
<keyword evidence="3 7" id="KW-0813">Transport</keyword>
<feature type="transmembrane region" description="Helical" evidence="8">
    <location>
        <begin position="31"/>
        <end position="49"/>
    </location>
</feature>
<dbReference type="OrthoDB" id="6133115at2759"/>
<feature type="transmembrane region" description="Helical" evidence="8">
    <location>
        <begin position="107"/>
        <end position="130"/>
    </location>
</feature>
<name>A0A4S9J859_AURPU</name>
<comment type="subcellular location">
    <subcellularLocation>
        <location evidence="1">Membrane</location>
        <topology evidence="1">Multi-pass membrane protein</topology>
    </subcellularLocation>
</comment>
<evidence type="ECO:0000256" key="5">
    <source>
        <dbReference type="ARBA" id="ARBA00022989"/>
    </source>
</evidence>
<proteinExistence type="inferred from homology"/>
<protein>
    <submittedName>
        <fullName evidence="10">MFS hexose transporter</fullName>
    </submittedName>
</protein>
<evidence type="ECO:0000313" key="10">
    <source>
        <dbReference type="EMBL" id="THX25476.1"/>
    </source>
</evidence>
<dbReference type="InterPro" id="IPR005828">
    <property type="entry name" value="MFS_sugar_transport-like"/>
</dbReference>
<dbReference type="InterPro" id="IPR050360">
    <property type="entry name" value="MFS_Sugar_Transporters"/>
</dbReference>
<dbReference type="FunFam" id="1.20.1250.20:FF:000134">
    <property type="entry name" value="MFS sugar transporter protein"/>
    <property type="match status" value="1"/>
</dbReference>
<keyword evidence="6 8" id="KW-0472">Membrane</keyword>
<feature type="transmembrane region" description="Helical" evidence="8">
    <location>
        <begin position="283"/>
        <end position="301"/>
    </location>
</feature>
<reference evidence="10 11" key="1">
    <citation type="submission" date="2018-10" db="EMBL/GenBank/DDBJ databases">
        <title>Fifty Aureobasidium pullulans genomes reveal a recombining polyextremotolerant generalist.</title>
        <authorList>
            <person name="Gostincar C."/>
            <person name="Turk M."/>
            <person name="Zajc J."/>
            <person name="Gunde-Cimerman N."/>
        </authorList>
    </citation>
    <scope>NUCLEOTIDE SEQUENCE [LARGE SCALE GENOMIC DNA]</scope>
    <source>
        <strain evidence="10 11">EXF-10081</strain>
    </source>
</reference>
<feature type="transmembrane region" description="Helical" evidence="8">
    <location>
        <begin position="349"/>
        <end position="368"/>
    </location>
</feature>
<evidence type="ECO:0000256" key="2">
    <source>
        <dbReference type="ARBA" id="ARBA00010992"/>
    </source>
</evidence>
<dbReference type="Pfam" id="PF00083">
    <property type="entry name" value="Sugar_tr"/>
    <property type="match status" value="1"/>
</dbReference>
<keyword evidence="4 8" id="KW-0812">Transmembrane</keyword>
<feature type="transmembrane region" description="Helical" evidence="8">
    <location>
        <begin position="449"/>
        <end position="468"/>
    </location>
</feature>
<gene>
    <name evidence="10" type="ORF">D6D12_06900</name>
</gene>
<dbReference type="InterPro" id="IPR020846">
    <property type="entry name" value="MFS_dom"/>
</dbReference>
<evidence type="ECO:0000259" key="9">
    <source>
        <dbReference type="PROSITE" id="PS50850"/>
    </source>
</evidence>
<feature type="domain" description="Major facilitator superfamily (MFS) profile" evidence="9">
    <location>
        <begin position="36"/>
        <end position="474"/>
    </location>
</feature>
<dbReference type="PANTHER" id="PTHR48022">
    <property type="entry name" value="PLASTIDIC GLUCOSE TRANSPORTER 4"/>
    <property type="match status" value="1"/>
</dbReference>
<feature type="transmembrane region" description="Helical" evidence="8">
    <location>
        <begin position="166"/>
        <end position="190"/>
    </location>
</feature>